<feature type="region of interest" description="Disordered" evidence="2">
    <location>
        <begin position="273"/>
        <end position="295"/>
    </location>
</feature>
<evidence type="ECO:0000313" key="3">
    <source>
        <dbReference type="EMBL" id="OCF32270.1"/>
    </source>
</evidence>
<dbReference type="OrthoDB" id="5296at2759"/>
<dbReference type="EMBL" id="KI669509">
    <property type="protein sequence ID" value="OCF32270.1"/>
    <property type="molecule type" value="Genomic_DNA"/>
</dbReference>
<reference evidence="4" key="2">
    <citation type="submission" date="2013-12" db="EMBL/GenBank/DDBJ databases">
        <title>Evolution of pathogenesis and genome organization in the Tremellales.</title>
        <authorList>
            <person name="Cuomo C."/>
            <person name="Litvintseva A."/>
            <person name="Heitman J."/>
            <person name="Chen Y."/>
            <person name="Sun S."/>
            <person name="Springer D."/>
            <person name="Dromer F."/>
            <person name="Young S."/>
            <person name="Zeng Q."/>
            <person name="Chapman S."/>
            <person name="Gujja S."/>
            <person name="Saif S."/>
            <person name="Birren B."/>
        </authorList>
    </citation>
    <scope>NUCLEOTIDE SEQUENCE [LARGE SCALE GENOMIC DNA]</scope>
    <source>
        <strain evidence="4">BCC8398</strain>
    </source>
</reference>
<dbReference type="PANTHER" id="PTHR43544">
    <property type="entry name" value="SHORT-CHAIN DEHYDROGENASE/REDUCTASE"/>
    <property type="match status" value="1"/>
</dbReference>
<dbReference type="Proteomes" id="UP000092666">
    <property type="component" value="Unassembled WGS sequence"/>
</dbReference>
<dbReference type="PRINTS" id="PR00081">
    <property type="entry name" value="GDHRDH"/>
</dbReference>
<proteinExistence type="inferred from homology"/>
<evidence type="ECO:0000256" key="1">
    <source>
        <dbReference type="ARBA" id="ARBA00006484"/>
    </source>
</evidence>
<dbReference type="InterPro" id="IPR051468">
    <property type="entry name" value="Fungal_SecMetab_SDRs"/>
</dbReference>
<dbReference type="PANTHER" id="PTHR43544:SF12">
    <property type="entry name" value="NAD(P)-BINDING ROSSMANN-FOLD SUPERFAMILY PROTEIN"/>
    <property type="match status" value="1"/>
</dbReference>
<evidence type="ECO:0000256" key="2">
    <source>
        <dbReference type="SAM" id="MobiDB-lite"/>
    </source>
</evidence>
<dbReference type="GO" id="GO:0005737">
    <property type="term" value="C:cytoplasm"/>
    <property type="evidence" value="ECO:0007669"/>
    <property type="project" value="TreeGrafter"/>
</dbReference>
<comment type="similarity">
    <text evidence="1">Belongs to the short-chain dehydrogenases/reductases (SDR) family.</text>
</comment>
<gene>
    <name evidence="3" type="ORF">I316_05938</name>
</gene>
<dbReference type="GO" id="GO:0016491">
    <property type="term" value="F:oxidoreductase activity"/>
    <property type="evidence" value="ECO:0007669"/>
    <property type="project" value="TreeGrafter"/>
</dbReference>
<protein>
    <submittedName>
        <fullName evidence="3">Rossman fold oxidoreductase</fullName>
    </submittedName>
</protein>
<keyword evidence="4" id="KW-1185">Reference proteome</keyword>
<dbReference type="SUPFAM" id="SSF51735">
    <property type="entry name" value="NAD(P)-binding Rossmann-fold domains"/>
    <property type="match status" value="1"/>
</dbReference>
<evidence type="ECO:0000313" key="4">
    <source>
        <dbReference type="Proteomes" id="UP000092666"/>
    </source>
</evidence>
<accession>A0A1B9GMH9</accession>
<organism evidence="3 4">
    <name type="scientific">Kwoniella heveanensis BCC8398</name>
    <dbReference type="NCBI Taxonomy" id="1296120"/>
    <lineage>
        <taxon>Eukaryota</taxon>
        <taxon>Fungi</taxon>
        <taxon>Dikarya</taxon>
        <taxon>Basidiomycota</taxon>
        <taxon>Agaricomycotina</taxon>
        <taxon>Tremellomycetes</taxon>
        <taxon>Tremellales</taxon>
        <taxon>Cryptococcaceae</taxon>
        <taxon>Kwoniella</taxon>
    </lineage>
</organism>
<sequence length="307" mass="33421">MSVAVIQGASGALGLALSRHILRHTNLKVYALTHKPTSTENELSEKISEGADVSNSKEKIHDRLSVLGDVDVREERGLERAATIVKEREGNDRVRLIACMAGILHTEKSLSAIDPSTALSQFQINTLGHLLTYKHFVPLIPSRKSFQQLASEWASEGEATGSGDPAKGLVDKEGSLCWSMSARVGSIGDNERGGWYSYRASKAAVNQIVRTLDHELINKSSSAIAVGYHPGTVITPFTAPVIGDAAPEPSKGRFSVDQAIEKMVAVMRQVRRRRDVHQGTDARSSGAAGEPEWGGRCWDWKGEKIKW</sequence>
<dbReference type="InterPro" id="IPR036291">
    <property type="entry name" value="NAD(P)-bd_dom_sf"/>
</dbReference>
<name>A0A1B9GMH9_9TREE</name>
<dbReference type="InterPro" id="IPR002347">
    <property type="entry name" value="SDR_fam"/>
</dbReference>
<dbReference type="Gene3D" id="3.40.50.720">
    <property type="entry name" value="NAD(P)-binding Rossmann-like Domain"/>
    <property type="match status" value="1"/>
</dbReference>
<dbReference type="AlphaFoldDB" id="A0A1B9GMH9"/>
<reference evidence="3 4" key="1">
    <citation type="submission" date="2013-07" db="EMBL/GenBank/DDBJ databases">
        <title>The Genome Sequence of Cryptococcus heveanensis BCC8398.</title>
        <authorList>
            <consortium name="The Broad Institute Genome Sequencing Platform"/>
            <person name="Cuomo C."/>
            <person name="Litvintseva A."/>
            <person name="Chen Y."/>
            <person name="Heitman J."/>
            <person name="Sun S."/>
            <person name="Springer D."/>
            <person name="Dromer F."/>
            <person name="Young S.K."/>
            <person name="Zeng Q."/>
            <person name="Gargeya S."/>
            <person name="Fitzgerald M."/>
            <person name="Abouelleil A."/>
            <person name="Alvarado L."/>
            <person name="Berlin A.M."/>
            <person name="Chapman S.B."/>
            <person name="Dewar J."/>
            <person name="Goldberg J."/>
            <person name="Griggs A."/>
            <person name="Gujja S."/>
            <person name="Hansen M."/>
            <person name="Howarth C."/>
            <person name="Imamovic A."/>
            <person name="Larimer J."/>
            <person name="McCowan C."/>
            <person name="Murphy C."/>
            <person name="Pearson M."/>
            <person name="Priest M."/>
            <person name="Roberts A."/>
            <person name="Saif S."/>
            <person name="Shea T."/>
            <person name="Sykes S."/>
            <person name="Wortman J."/>
            <person name="Nusbaum C."/>
            <person name="Birren B."/>
        </authorList>
    </citation>
    <scope>NUCLEOTIDE SEQUENCE [LARGE SCALE GENOMIC DNA]</scope>
    <source>
        <strain evidence="3 4">BCC8398</strain>
    </source>
</reference>